<feature type="region of interest" description="Disordered" evidence="1">
    <location>
        <begin position="553"/>
        <end position="594"/>
    </location>
</feature>
<organism evidence="2 3">
    <name type="scientific">Dryococelus australis</name>
    <dbReference type="NCBI Taxonomy" id="614101"/>
    <lineage>
        <taxon>Eukaryota</taxon>
        <taxon>Metazoa</taxon>
        <taxon>Ecdysozoa</taxon>
        <taxon>Arthropoda</taxon>
        <taxon>Hexapoda</taxon>
        <taxon>Insecta</taxon>
        <taxon>Pterygota</taxon>
        <taxon>Neoptera</taxon>
        <taxon>Polyneoptera</taxon>
        <taxon>Phasmatodea</taxon>
        <taxon>Verophasmatodea</taxon>
        <taxon>Anareolatae</taxon>
        <taxon>Phasmatidae</taxon>
        <taxon>Eurycanthinae</taxon>
        <taxon>Dryococelus</taxon>
    </lineage>
</organism>
<accession>A0ABQ9GIJ9</accession>
<dbReference type="Proteomes" id="UP001159363">
    <property type="component" value="Chromosome 11"/>
</dbReference>
<feature type="compositionally biased region" description="Basic and acidic residues" evidence="1">
    <location>
        <begin position="568"/>
        <end position="594"/>
    </location>
</feature>
<proteinExistence type="predicted"/>
<feature type="compositionally biased region" description="Basic residues" evidence="1">
    <location>
        <begin position="379"/>
        <end position="388"/>
    </location>
</feature>
<gene>
    <name evidence="2" type="ORF">PR048_028192</name>
</gene>
<sequence>MLVQPGISHVRLATDWPLEYRHLATMRGCGHVIRLLATHQGGSGSTPGFSHVGIATTMPLVGGFPSPLQSGASSYLSSASIGSQDLHLSRDPWLMSAAAYLVFAFEAQKHGKDKGDITTRVKCAIAAMRSVLGVHLPTALQVVTLLEKSVYRLFTINKVSTEQRRNAVAEETEDPREKPPISGIVQHDSHMRPPGGGGGYRTQLTLVDEAHSTRHGAAVAERLTCPPPPKANRVRSPAGPLPDLRKRDRAGVLDTWSALVVGFTDVDDARCVRRQLRLVPSVTVKDRHAPELYILHLHVRNLNLWASLNSRPTGNSTSGDGTVVYSRVCRPGHVCKSLLAPPSSHFLLAPDSQPAGRYETLARTTPASAGVPDRDLRPRRGASRCRRGRKKKTSRFVSFTKSRPSAARKGSYTTFVGLILKTGSRQEVSSRVDDEHDVKSKDAIFTLEVDSGTISVADRSSLNFEASRARRCPLHRSVVERALLSPTGLEPILPMVGGGSSDHRFTAAPERAFDTVCLRLHAQDVGLTYRYHAGSSPLRSVVSMDHRWNDKVRETGYPRENPPTSGVVRHDSLSRKSGSDPKRYSGKLLHESCK</sequence>
<reference evidence="2 3" key="1">
    <citation type="submission" date="2023-02" db="EMBL/GenBank/DDBJ databases">
        <title>LHISI_Scaffold_Assembly.</title>
        <authorList>
            <person name="Stuart O.P."/>
            <person name="Cleave R."/>
            <person name="Magrath M.J.L."/>
            <person name="Mikheyev A.S."/>
        </authorList>
    </citation>
    <scope>NUCLEOTIDE SEQUENCE [LARGE SCALE GENOMIC DNA]</scope>
    <source>
        <strain evidence="2">Daus_M_001</strain>
        <tissue evidence="2">Leg muscle</tissue>
    </source>
</reference>
<comment type="caution">
    <text evidence="2">The sequence shown here is derived from an EMBL/GenBank/DDBJ whole genome shotgun (WGS) entry which is preliminary data.</text>
</comment>
<feature type="region of interest" description="Disordered" evidence="1">
    <location>
        <begin position="217"/>
        <end position="245"/>
    </location>
</feature>
<evidence type="ECO:0000256" key="1">
    <source>
        <dbReference type="SAM" id="MobiDB-lite"/>
    </source>
</evidence>
<feature type="region of interest" description="Disordered" evidence="1">
    <location>
        <begin position="163"/>
        <end position="202"/>
    </location>
</feature>
<name>A0ABQ9GIJ9_9NEOP</name>
<dbReference type="EMBL" id="JARBHB010000012">
    <property type="protein sequence ID" value="KAJ8871852.1"/>
    <property type="molecule type" value="Genomic_DNA"/>
</dbReference>
<protein>
    <submittedName>
        <fullName evidence="2">Uncharacterized protein</fullName>
    </submittedName>
</protein>
<evidence type="ECO:0000313" key="2">
    <source>
        <dbReference type="EMBL" id="KAJ8871852.1"/>
    </source>
</evidence>
<keyword evidence="3" id="KW-1185">Reference proteome</keyword>
<feature type="region of interest" description="Disordered" evidence="1">
    <location>
        <begin position="365"/>
        <end position="388"/>
    </location>
</feature>
<evidence type="ECO:0000313" key="3">
    <source>
        <dbReference type="Proteomes" id="UP001159363"/>
    </source>
</evidence>